<keyword evidence="1" id="KW-0472">Membrane</keyword>
<dbReference type="Proteomes" id="UP000002173">
    <property type="component" value="Unassembled WGS sequence"/>
</dbReference>
<reference evidence="2 3" key="1">
    <citation type="journal article" date="2007" name="PLoS Pathog.">
        <title>Genome sequence of Babesia bovis and comparative analysis of apicomplexan hemoprotozoa.</title>
        <authorList>
            <person name="Brayton K.A."/>
            <person name="Lau A.O.T."/>
            <person name="Herndon D.R."/>
            <person name="Hannick L."/>
            <person name="Kappmeyer L.S."/>
            <person name="Berens S.J."/>
            <person name="Bidwell S.L."/>
            <person name="Brown W.C."/>
            <person name="Crabtree J."/>
            <person name="Fadrosh D."/>
            <person name="Feldblum T."/>
            <person name="Forberger H.A."/>
            <person name="Haas B.J."/>
            <person name="Howell J.M."/>
            <person name="Khouri H."/>
            <person name="Koo H."/>
            <person name="Mann D.J."/>
            <person name="Norimine J."/>
            <person name="Paulsen I.T."/>
            <person name="Radune D."/>
            <person name="Ren Q."/>
            <person name="Smith R.K. Jr."/>
            <person name="Suarez C.E."/>
            <person name="White O."/>
            <person name="Wortman J.R."/>
            <person name="Knowles D.P. Jr."/>
            <person name="McElwain T.F."/>
            <person name="Nene V.M."/>
        </authorList>
    </citation>
    <scope>NUCLEOTIDE SEQUENCE [LARGE SCALE GENOMIC DNA]</scope>
    <source>
        <strain evidence="2">T2Bo</strain>
    </source>
</reference>
<evidence type="ECO:0000313" key="3">
    <source>
        <dbReference type="Proteomes" id="UP000002173"/>
    </source>
</evidence>
<feature type="transmembrane region" description="Helical" evidence="1">
    <location>
        <begin position="83"/>
        <end position="101"/>
    </location>
</feature>
<accession>A7AXF5</accession>
<sequence length="121" mass="14560">MKSNIIQNFIYKINLKLKYLLKMLIDFLVEIFEYLIHEIENYIYNRQLTLKQKILNRLYGFLFALVQHISVYVLLPFTVVSNFYMTIILATIGLLIETSLIPQLKIKDKRIFYEFFILGQK</sequence>
<keyword evidence="1" id="KW-1133">Transmembrane helix</keyword>
<name>A7AXF5_BABBO</name>
<dbReference type="InParanoid" id="A7AXF5"/>
<evidence type="ECO:0000313" key="2">
    <source>
        <dbReference type="EMBL" id="EDO05078.1"/>
    </source>
</evidence>
<dbReference type="AlphaFoldDB" id="A7AXF5"/>
<dbReference type="VEuPathDB" id="PiroplasmaDB:BBOV_V000280"/>
<keyword evidence="3" id="KW-1185">Reference proteome</keyword>
<evidence type="ECO:0000256" key="1">
    <source>
        <dbReference type="SAM" id="Phobius"/>
    </source>
</evidence>
<feature type="transmembrane region" description="Helical" evidence="1">
    <location>
        <begin position="58"/>
        <end position="77"/>
    </location>
</feature>
<reference evidence="3" key="3">
    <citation type="journal article" date="2021" name="Int. J. Parasitol.">
        <title>Comparative analysis of gene expression between Babesia bovis blood stages and kinetes allowed by improved genome annotation.</title>
        <authorList>
            <person name="Ueti M.W."/>
            <person name="Johnson W.C."/>
            <person name="Kappmeyer L.S."/>
            <person name="Herndon D.R."/>
            <person name="Mousel M.R."/>
            <person name="Reif K.E."/>
            <person name="Taus N.S."/>
            <person name="Ifeonu O.O."/>
            <person name="Silva J.C."/>
            <person name="Suarez C.E."/>
            <person name="Brayton K.A."/>
        </authorList>
    </citation>
    <scope>NUCLEOTIDE SEQUENCE [LARGE SCALE GENOMIC DNA]</scope>
</reference>
<gene>
    <name evidence="2" type="ORF">BBOV_V000280</name>
</gene>
<comment type="caution">
    <text evidence="2">The sequence shown here is derived from an EMBL/GenBank/DDBJ whole genome shotgun (WGS) entry which is preliminary data.</text>
</comment>
<keyword evidence="1" id="KW-0812">Transmembrane</keyword>
<protein>
    <submittedName>
        <fullName evidence="2">Uncharacterized protein</fullName>
    </submittedName>
</protein>
<reference evidence="3" key="2">
    <citation type="journal article" date="2020" name="Data Brief">
        <title>Transcriptome dataset of Babesia bovis life stages within vertebrate and invertebrate hosts.</title>
        <authorList>
            <person name="Ueti M.W."/>
            <person name="Johnson W.C."/>
            <person name="Kappmeyer L.S."/>
            <person name="Herndon D.R."/>
            <person name="Mousel M.R."/>
            <person name="Reif K.E."/>
            <person name="Taus N.S."/>
            <person name="Ifeonu O.O."/>
            <person name="Silva J.C."/>
            <person name="Suarez C.E."/>
            <person name="Brayton K.A."/>
        </authorList>
    </citation>
    <scope>NUCLEOTIDE SEQUENCE [LARGE SCALE GENOMIC DNA]</scope>
</reference>
<dbReference type="EMBL" id="AAXT01000007">
    <property type="protein sequence ID" value="EDO05078.1"/>
    <property type="molecule type" value="Genomic_DNA"/>
</dbReference>
<organism evidence="2 3">
    <name type="scientific">Babesia bovis</name>
    <dbReference type="NCBI Taxonomy" id="5865"/>
    <lineage>
        <taxon>Eukaryota</taxon>
        <taxon>Sar</taxon>
        <taxon>Alveolata</taxon>
        <taxon>Apicomplexa</taxon>
        <taxon>Aconoidasida</taxon>
        <taxon>Piroplasmida</taxon>
        <taxon>Babesiidae</taxon>
        <taxon>Babesia</taxon>
    </lineage>
</organism>
<proteinExistence type="predicted"/>